<dbReference type="Proteomes" id="UP000830395">
    <property type="component" value="Chromosome 30"/>
</dbReference>
<protein>
    <submittedName>
        <fullName evidence="1">Uncharacterized protein</fullName>
    </submittedName>
</protein>
<gene>
    <name evidence="1" type="ORF">PDJAM_G00194720</name>
</gene>
<organism evidence="1 2">
    <name type="scientific">Pangasius djambal</name>
    <dbReference type="NCBI Taxonomy" id="1691987"/>
    <lineage>
        <taxon>Eukaryota</taxon>
        <taxon>Metazoa</taxon>
        <taxon>Chordata</taxon>
        <taxon>Craniata</taxon>
        <taxon>Vertebrata</taxon>
        <taxon>Euteleostomi</taxon>
        <taxon>Actinopterygii</taxon>
        <taxon>Neopterygii</taxon>
        <taxon>Teleostei</taxon>
        <taxon>Ostariophysi</taxon>
        <taxon>Siluriformes</taxon>
        <taxon>Pangasiidae</taxon>
        <taxon>Pangasius</taxon>
    </lineage>
</organism>
<comment type="caution">
    <text evidence="1">The sequence shown here is derived from an EMBL/GenBank/DDBJ whole genome shotgun (WGS) entry which is preliminary data.</text>
</comment>
<sequence>MHADIHTGYAHTYCIYKCVLVCCVCSLVVHCCRRAGFPHPSAVPEKPEDARRRLHIGPHTFHQEDRQARASKGCSDGGGTAEGAIGEDPELSAVSRDRAGPPQAGARAAQAADKGATRAV</sequence>
<reference evidence="1" key="1">
    <citation type="submission" date="2020-02" db="EMBL/GenBank/DDBJ databases">
        <title>Genome sequencing of the panga catfish, Pangasius djambal.</title>
        <authorList>
            <person name="Wen M."/>
            <person name="Zahm M."/>
            <person name="Roques C."/>
            <person name="Cabau C."/>
            <person name="Klopp C."/>
            <person name="Donnadieu C."/>
            <person name="Jouanno E."/>
            <person name="Avarre J.-C."/>
            <person name="Campet M."/>
            <person name="Ha T."/>
            <person name="Dugue R."/>
            <person name="Lampietro C."/>
            <person name="Louis A."/>
            <person name="Herpin A."/>
            <person name="Echchiki A."/>
            <person name="Berthelot C."/>
            <person name="Parey E."/>
            <person name="Roest-Crollius H."/>
            <person name="Braasch I."/>
            <person name="Postlethwait J.H."/>
            <person name="Bobe J."/>
            <person name="Montfort J."/>
            <person name="Bouchez O."/>
            <person name="Begum T."/>
            <person name="Schartl M."/>
            <person name="Gustiano R."/>
            <person name="Guiguen Y."/>
        </authorList>
    </citation>
    <scope>NUCLEOTIDE SEQUENCE</scope>
    <source>
        <strain evidence="1">Pdj_M5554</strain>
    </source>
</reference>
<evidence type="ECO:0000313" key="2">
    <source>
        <dbReference type="Proteomes" id="UP000830395"/>
    </source>
</evidence>
<evidence type="ECO:0000313" key="1">
    <source>
        <dbReference type="EMBL" id="MCJ8750085.1"/>
    </source>
</evidence>
<accession>A0ACC5ZPI6</accession>
<dbReference type="EMBL" id="CM041004">
    <property type="protein sequence ID" value="MCJ8750085.1"/>
    <property type="molecule type" value="Genomic_DNA"/>
</dbReference>
<name>A0ACC5ZPI6_9TELE</name>
<keyword evidence="2" id="KW-1185">Reference proteome</keyword>
<proteinExistence type="predicted"/>